<dbReference type="PANTHER" id="PTHR43842">
    <property type="entry name" value="PROPIONYL-COA CARBOXYLASE BETA CHAIN"/>
    <property type="match status" value="1"/>
</dbReference>
<protein>
    <recommendedName>
        <fullName evidence="5">CoA carboxyltransferase C-terminal domain-containing protein</fullName>
    </recommendedName>
</protein>
<feature type="compositionally biased region" description="Basic and acidic residues" evidence="1">
    <location>
        <begin position="69"/>
        <end position="89"/>
    </location>
</feature>
<reference evidence="4" key="1">
    <citation type="submission" date="2018-05" db="EMBL/GenBank/DDBJ databases">
        <authorList>
            <person name="Lanie J.A."/>
            <person name="Ng W.-L."/>
            <person name="Kazmierczak K.M."/>
            <person name="Andrzejewski T.M."/>
            <person name="Davidsen T.M."/>
            <person name="Wayne K.J."/>
            <person name="Tettelin H."/>
            <person name="Glass J.I."/>
            <person name="Rusch D."/>
            <person name="Podicherti R."/>
            <person name="Tsui H.-C.T."/>
            <person name="Winkler M.E."/>
        </authorList>
    </citation>
    <scope>NUCLEOTIDE SEQUENCE</scope>
</reference>
<dbReference type="GO" id="GO:0004658">
    <property type="term" value="F:propionyl-CoA carboxylase activity"/>
    <property type="evidence" value="ECO:0007669"/>
    <property type="project" value="TreeGrafter"/>
</dbReference>
<dbReference type="AlphaFoldDB" id="A0A381QIV6"/>
<dbReference type="SUPFAM" id="SSF52096">
    <property type="entry name" value="ClpP/crotonase"/>
    <property type="match status" value="2"/>
</dbReference>
<dbReference type="InterPro" id="IPR051047">
    <property type="entry name" value="AccD/PCCB"/>
</dbReference>
<dbReference type="PROSITE" id="PS50980">
    <property type="entry name" value="COA_CT_NTER"/>
    <property type="match status" value="1"/>
</dbReference>
<evidence type="ECO:0000313" key="4">
    <source>
        <dbReference type="EMBL" id="SUZ78910.1"/>
    </source>
</evidence>
<dbReference type="Gene3D" id="3.90.226.10">
    <property type="entry name" value="2-enoyl-CoA Hydratase, Chain A, domain 1"/>
    <property type="match status" value="2"/>
</dbReference>
<dbReference type="PROSITE" id="PS50989">
    <property type="entry name" value="COA_CT_CTER"/>
    <property type="match status" value="1"/>
</dbReference>
<sequence>MTEDNENAQTDPVADLHERRRRIREEMGGADRVARMRADEIPTIRDHIDGLLDDGTFRELGTHSRSMRLEDRHNTPGDGKVGGEGEIEGRPVAIGGDDITVKKGSSAIVGSRRLHRLYERAIERGMPYVYVGETGGGRIPDLIGAEGIAEVAPDPELARRRRQIPMATVIVGQSFGGSSFQSAFSDFVVQVRGSVLAVTSPRVFEIATGEVIGFEELGGVDVHSRITGQIDLGVETFEESYLAIRRWLSYLPPNAWTPAPRNEFRADLEPDDSLAAMVPSKRTRGYDMRRFSAALCDPGSFMELQPGYARNLTAGLGRLDGFSVGIIGNNPMFNAGVLDPEACRKAIRLMCLCDAFNLPVVFLMDVPGFMVGKAVEHDRILALAIRFVEALGNMSTPTLTVTLRKGFGLAFPAMNGSGLGSSGLYSWPGAEIGFMDPEVGVNVAYAARLDEMDAEEAEIERARMISDISLATSPYEAAGTLRIDEVIDPADTRRVLVNDLRQLDGRRVPQPEERPLSYWPTV</sequence>
<dbReference type="InterPro" id="IPR011762">
    <property type="entry name" value="COA_CT_N"/>
</dbReference>
<feature type="domain" description="CoA carboxyltransferase N-terminal" evidence="2">
    <location>
        <begin position="9"/>
        <end position="263"/>
    </location>
</feature>
<evidence type="ECO:0000259" key="3">
    <source>
        <dbReference type="PROSITE" id="PS50989"/>
    </source>
</evidence>
<dbReference type="InterPro" id="IPR034733">
    <property type="entry name" value="AcCoA_carboxyl_beta"/>
</dbReference>
<feature type="domain" description="CoA carboxyltransferase C-terminal" evidence="3">
    <location>
        <begin position="269"/>
        <end position="502"/>
    </location>
</feature>
<dbReference type="InterPro" id="IPR011763">
    <property type="entry name" value="COA_CT_C"/>
</dbReference>
<dbReference type="PANTHER" id="PTHR43842:SF2">
    <property type="entry name" value="PROPIONYL-COA CARBOXYLASE BETA CHAIN, MITOCHONDRIAL"/>
    <property type="match status" value="1"/>
</dbReference>
<proteinExistence type="predicted"/>
<dbReference type="EMBL" id="UINC01001371">
    <property type="protein sequence ID" value="SUZ78910.1"/>
    <property type="molecule type" value="Genomic_DNA"/>
</dbReference>
<dbReference type="Pfam" id="PF01039">
    <property type="entry name" value="Carboxyl_trans"/>
    <property type="match status" value="1"/>
</dbReference>
<accession>A0A381QIV6</accession>
<name>A0A381QIV6_9ZZZZ</name>
<feature type="region of interest" description="Disordered" evidence="1">
    <location>
        <begin position="69"/>
        <end position="90"/>
    </location>
</feature>
<organism evidence="4">
    <name type="scientific">marine metagenome</name>
    <dbReference type="NCBI Taxonomy" id="408172"/>
    <lineage>
        <taxon>unclassified sequences</taxon>
        <taxon>metagenomes</taxon>
        <taxon>ecological metagenomes</taxon>
    </lineage>
</organism>
<dbReference type="InterPro" id="IPR029045">
    <property type="entry name" value="ClpP/crotonase-like_dom_sf"/>
</dbReference>
<evidence type="ECO:0008006" key="5">
    <source>
        <dbReference type="Google" id="ProtNLM"/>
    </source>
</evidence>
<evidence type="ECO:0000259" key="2">
    <source>
        <dbReference type="PROSITE" id="PS50980"/>
    </source>
</evidence>
<gene>
    <name evidence="4" type="ORF">METZ01_LOCUS31764</name>
</gene>
<evidence type="ECO:0000256" key="1">
    <source>
        <dbReference type="SAM" id="MobiDB-lite"/>
    </source>
</evidence>